<evidence type="ECO:0000313" key="3">
    <source>
        <dbReference type="Proteomes" id="UP001303647"/>
    </source>
</evidence>
<dbReference type="EMBL" id="MU857651">
    <property type="protein sequence ID" value="KAK4247588.1"/>
    <property type="molecule type" value="Genomic_DNA"/>
</dbReference>
<reference evidence="2" key="1">
    <citation type="journal article" date="2023" name="Mol. Phylogenet. Evol.">
        <title>Genome-scale phylogeny and comparative genomics of the fungal order Sordariales.</title>
        <authorList>
            <person name="Hensen N."/>
            <person name="Bonometti L."/>
            <person name="Westerberg I."/>
            <person name="Brannstrom I.O."/>
            <person name="Guillou S."/>
            <person name="Cros-Aarteil S."/>
            <person name="Calhoun S."/>
            <person name="Haridas S."/>
            <person name="Kuo A."/>
            <person name="Mondo S."/>
            <person name="Pangilinan J."/>
            <person name="Riley R."/>
            <person name="LaButti K."/>
            <person name="Andreopoulos B."/>
            <person name="Lipzen A."/>
            <person name="Chen C."/>
            <person name="Yan M."/>
            <person name="Daum C."/>
            <person name="Ng V."/>
            <person name="Clum A."/>
            <person name="Steindorff A."/>
            <person name="Ohm R.A."/>
            <person name="Martin F."/>
            <person name="Silar P."/>
            <person name="Natvig D.O."/>
            <person name="Lalanne C."/>
            <person name="Gautier V."/>
            <person name="Ament-Velasquez S.L."/>
            <person name="Kruys A."/>
            <person name="Hutchinson M.I."/>
            <person name="Powell A.J."/>
            <person name="Barry K."/>
            <person name="Miller A.N."/>
            <person name="Grigoriev I.V."/>
            <person name="Debuchy R."/>
            <person name="Gladieux P."/>
            <person name="Hiltunen Thoren M."/>
            <person name="Johannesson H."/>
        </authorList>
    </citation>
    <scope>NUCLEOTIDE SEQUENCE</scope>
    <source>
        <strain evidence="2">CBS 359.72</strain>
    </source>
</reference>
<feature type="region of interest" description="Disordered" evidence="1">
    <location>
        <begin position="26"/>
        <end position="224"/>
    </location>
</feature>
<keyword evidence="3" id="KW-1185">Reference proteome</keyword>
<comment type="caution">
    <text evidence="2">The sequence shown here is derived from an EMBL/GenBank/DDBJ whole genome shotgun (WGS) entry which is preliminary data.</text>
</comment>
<gene>
    <name evidence="2" type="ORF">C7999DRAFT_14372</name>
</gene>
<dbReference type="AlphaFoldDB" id="A0AAN7CSL3"/>
<feature type="compositionally biased region" description="Basic and acidic residues" evidence="1">
    <location>
        <begin position="91"/>
        <end position="118"/>
    </location>
</feature>
<name>A0AAN7CSL3_9PEZI</name>
<dbReference type="Proteomes" id="UP001303647">
    <property type="component" value="Unassembled WGS sequence"/>
</dbReference>
<accession>A0AAN7CSL3</accession>
<evidence type="ECO:0000256" key="1">
    <source>
        <dbReference type="SAM" id="MobiDB-lite"/>
    </source>
</evidence>
<evidence type="ECO:0000313" key="2">
    <source>
        <dbReference type="EMBL" id="KAK4247588.1"/>
    </source>
</evidence>
<proteinExistence type="predicted"/>
<reference evidence="2" key="2">
    <citation type="submission" date="2023-05" db="EMBL/GenBank/DDBJ databases">
        <authorList>
            <consortium name="Lawrence Berkeley National Laboratory"/>
            <person name="Steindorff A."/>
            <person name="Hensen N."/>
            <person name="Bonometti L."/>
            <person name="Westerberg I."/>
            <person name="Brannstrom I.O."/>
            <person name="Guillou S."/>
            <person name="Cros-Aarteil S."/>
            <person name="Calhoun S."/>
            <person name="Haridas S."/>
            <person name="Kuo A."/>
            <person name="Mondo S."/>
            <person name="Pangilinan J."/>
            <person name="Riley R."/>
            <person name="Labutti K."/>
            <person name="Andreopoulos B."/>
            <person name="Lipzen A."/>
            <person name="Chen C."/>
            <person name="Yanf M."/>
            <person name="Daum C."/>
            <person name="Ng V."/>
            <person name="Clum A."/>
            <person name="Ohm R."/>
            <person name="Martin F."/>
            <person name="Silar P."/>
            <person name="Natvig D."/>
            <person name="Lalanne C."/>
            <person name="Gautier V."/>
            <person name="Ament-Velasquez S.L."/>
            <person name="Kruys A."/>
            <person name="Hutchinson M.I."/>
            <person name="Powell A.J."/>
            <person name="Barry K."/>
            <person name="Miller A.N."/>
            <person name="Grigoriev I.V."/>
            <person name="Debuchy R."/>
            <person name="Gladieux P."/>
            <person name="Thoren M.H."/>
            <person name="Johannesson H."/>
        </authorList>
    </citation>
    <scope>NUCLEOTIDE SEQUENCE</scope>
    <source>
        <strain evidence="2">CBS 359.72</strain>
    </source>
</reference>
<feature type="compositionally biased region" description="Basic and acidic residues" evidence="1">
    <location>
        <begin position="68"/>
        <end position="77"/>
    </location>
</feature>
<sequence length="249" mass="28030">MSAHQKELAQLTAEVKELLGQLRMQSRTRDDWGAAGSPSVVQSIERDQTQQPGRATAEWDYIFAPIRGHSDDARDHTYVPSTDLGEEEDDGAKADTDDEPRKASTEGYEHNYEKHNEEDGVVLPTVECQSASESEDAAPSAPTPQRKRKWKQEHSMRSTTTTPSPRKKKSRHVEQGKVKRAHEKGKEMKSARVPVVVLSDNEEHDETEDRQQAALAAKKKQDKKVTPVVNPYLEIIAQEQARLRALRMA</sequence>
<organism evidence="2 3">
    <name type="scientific">Corynascus novoguineensis</name>
    <dbReference type="NCBI Taxonomy" id="1126955"/>
    <lineage>
        <taxon>Eukaryota</taxon>
        <taxon>Fungi</taxon>
        <taxon>Dikarya</taxon>
        <taxon>Ascomycota</taxon>
        <taxon>Pezizomycotina</taxon>
        <taxon>Sordariomycetes</taxon>
        <taxon>Sordariomycetidae</taxon>
        <taxon>Sordariales</taxon>
        <taxon>Chaetomiaceae</taxon>
        <taxon>Corynascus</taxon>
    </lineage>
</organism>
<protein>
    <submittedName>
        <fullName evidence="2">Uncharacterized protein</fullName>
    </submittedName>
</protein>